<feature type="domain" description="ABC transmembrane type-1" evidence="8">
    <location>
        <begin position="73"/>
        <end position="287"/>
    </location>
</feature>
<feature type="transmembrane region" description="Helical" evidence="7">
    <location>
        <begin position="266"/>
        <end position="288"/>
    </location>
</feature>
<comment type="subcellular location">
    <subcellularLocation>
        <location evidence="1 7">Cell membrane</location>
        <topology evidence="1 7">Multi-pass membrane protein</topology>
    </subcellularLocation>
</comment>
<feature type="transmembrane region" description="Helical" evidence="7">
    <location>
        <begin position="15"/>
        <end position="35"/>
    </location>
</feature>
<keyword evidence="4 7" id="KW-0812">Transmembrane</keyword>
<evidence type="ECO:0000256" key="6">
    <source>
        <dbReference type="ARBA" id="ARBA00023136"/>
    </source>
</evidence>
<dbReference type="SUPFAM" id="SSF161098">
    <property type="entry name" value="MetI-like"/>
    <property type="match status" value="1"/>
</dbReference>
<evidence type="ECO:0000256" key="7">
    <source>
        <dbReference type="RuleBase" id="RU363032"/>
    </source>
</evidence>
<evidence type="ECO:0000256" key="4">
    <source>
        <dbReference type="ARBA" id="ARBA00022692"/>
    </source>
</evidence>
<keyword evidence="5 7" id="KW-1133">Transmembrane helix</keyword>
<evidence type="ECO:0000256" key="1">
    <source>
        <dbReference type="ARBA" id="ARBA00004651"/>
    </source>
</evidence>
<dbReference type="Pfam" id="PF00528">
    <property type="entry name" value="BPD_transp_1"/>
    <property type="match status" value="1"/>
</dbReference>
<dbReference type="PROSITE" id="PS50928">
    <property type="entry name" value="ABC_TM1"/>
    <property type="match status" value="1"/>
</dbReference>
<dbReference type="PANTHER" id="PTHR43005">
    <property type="entry name" value="BLR7065 PROTEIN"/>
    <property type="match status" value="1"/>
</dbReference>
<dbReference type="PANTHER" id="PTHR43005:SF1">
    <property type="entry name" value="SPERMIDINE_PUTRESCINE TRANSPORT SYSTEM PERMEASE PROTEIN"/>
    <property type="match status" value="1"/>
</dbReference>
<evidence type="ECO:0000313" key="10">
    <source>
        <dbReference type="Proteomes" id="UP000188603"/>
    </source>
</evidence>
<keyword evidence="2 7" id="KW-0813">Transport</keyword>
<evidence type="ECO:0000256" key="2">
    <source>
        <dbReference type="ARBA" id="ARBA00022448"/>
    </source>
</evidence>
<dbReference type="GO" id="GO:0055085">
    <property type="term" value="P:transmembrane transport"/>
    <property type="evidence" value="ECO:0007669"/>
    <property type="project" value="InterPro"/>
</dbReference>
<dbReference type="OrthoDB" id="9809527at2"/>
<evidence type="ECO:0000256" key="5">
    <source>
        <dbReference type="ARBA" id="ARBA00022989"/>
    </source>
</evidence>
<dbReference type="GO" id="GO:0005886">
    <property type="term" value="C:plasma membrane"/>
    <property type="evidence" value="ECO:0007669"/>
    <property type="project" value="UniProtKB-SubCell"/>
</dbReference>
<evidence type="ECO:0000313" key="9">
    <source>
        <dbReference type="EMBL" id="AQS56962.1"/>
    </source>
</evidence>
<proteinExistence type="inferred from homology"/>
<dbReference type="RefSeq" id="WP_077720831.1">
    <property type="nucleotide sequence ID" value="NZ_CP019699.1"/>
</dbReference>
<evidence type="ECO:0000259" key="8">
    <source>
        <dbReference type="PROSITE" id="PS50928"/>
    </source>
</evidence>
<dbReference type="Gene3D" id="1.10.3720.10">
    <property type="entry name" value="MetI-like"/>
    <property type="match status" value="1"/>
</dbReference>
<feature type="transmembrane region" description="Helical" evidence="7">
    <location>
        <begin position="206"/>
        <end position="228"/>
    </location>
</feature>
<accession>A0A1U9KAA2</accession>
<keyword evidence="6 7" id="KW-0472">Membrane</keyword>
<reference evidence="9 10" key="1">
    <citation type="journal article" date="2015" name="Int. J. Syst. Evol. Microbiol.">
        <title>Novibacillus thermophilus gen. nov., sp. nov., a Gram-staining-negative and moderately thermophilic member of the family Thermoactinomycetaceae.</title>
        <authorList>
            <person name="Yang G."/>
            <person name="Chen J."/>
            <person name="Zhou S."/>
        </authorList>
    </citation>
    <scope>NUCLEOTIDE SEQUENCE [LARGE SCALE GENOMIC DNA]</scope>
    <source>
        <strain evidence="9 10">SG-1</strain>
    </source>
</reference>
<evidence type="ECO:0000256" key="3">
    <source>
        <dbReference type="ARBA" id="ARBA00022475"/>
    </source>
</evidence>
<dbReference type="InterPro" id="IPR035906">
    <property type="entry name" value="MetI-like_sf"/>
</dbReference>
<feature type="transmembrane region" description="Helical" evidence="7">
    <location>
        <begin position="161"/>
        <end position="185"/>
    </location>
</feature>
<dbReference type="CDD" id="cd06261">
    <property type="entry name" value="TM_PBP2"/>
    <property type="match status" value="1"/>
</dbReference>
<dbReference type="AlphaFoldDB" id="A0A1U9KAA2"/>
<comment type="similarity">
    <text evidence="7">Belongs to the binding-protein-dependent transport system permease family.</text>
</comment>
<organism evidence="9 10">
    <name type="scientific">Novibacillus thermophilus</name>
    <dbReference type="NCBI Taxonomy" id="1471761"/>
    <lineage>
        <taxon>Bacteria</taxon>
        <taxon>Bacillati</taxon>
        <taxon>Bacillota</taxon>
        <taxon>Bacilli</taxon>
        <taxon>Bacillales</taxon>
        <taxon>Thermoactinomycetaceae</taxon>
        <taxon>Novibacillus</taxon>
    </lineage>
</organism>
<keyword evidence="3" id="KW-1003">Cell membrane</keyword>
<dbReference type="EMBL" id="CP019699">
    <property type="protein sequence ID" value="AQS56962.1"/>
    <property type="molecule type" value="Genomic_DNA"/>
</dbReference>
<dbReference type="STRING" id="1471761.B0W44_15640"/>
<feature type="transmembrane region" description="Helical" evidence="7">
    <location>
        <begin position="72"/>
        <end position="98"/>
    </location>
</feature>
<feature type="transmembrane region" description="Helical" evidence="7">
    <location>
        <begin position="110"/>
        <end position="130"/>
    </location>
</feature>
<dbReference type="InterPro" id="IPR000515">
    <property type="entry name" value="MetI-like"/>
</dbReference>
<dbReference type="Proteomes" id="UP000188603">
    <property type="component" value="Chromosome"/>
</dbReference>
<sequence>MNQKKPLRLTESQTGFLLVLPALAVFCFIILYPFLNSFVMSLTNQNLLHAESQLIGLTNFKKVLADPNFLDVVLNTVIFVIGGTLLPFLLGLIWALVLNQGFKGSEVLRGITLVDWIIPSTAIGFLWMWIFHGEYGLFNALLQKVGLIDANVNWLGNTDTAMLVVIIAKTWQTLPWFMAFLLGGLQGVQHDQVEAAKIDGAGNWQVLWNVILPSIKPIISLVLILGTIGSLQHFDLLWVMTEGGPARATTTFSVEVYRTAFQEWNLGVAAAIGMIWVFLLFVFSIFYFKKQKEETV</sequence>
<name>A0A1U9KAA2_9BACL</name>
<protein>
    <submittedName>
        <fullName evidence="9">Sugar ABC transporter permease</fullName>
    </submittedName>
</protein>
<dbReference type="KEGG" id="ntr:B0W44_15640"/>
<gene>
    <name evidence="9" type="ORF">B0W44_15640</name>
</gene>
<keyword evidence="10" id="KW-1185">Reference proteome</keyword>